<dbReference type="EMBL" id="PDKZ01000002">
    <property type="protein sequence ID" value="PHH43460.1"/>
    <property type="molecule type" value="Genomic_DNA"/>
</dbReference>
<organism evidence="2 3">
    <name type="scientific">Pseudomonas putida</name>
    <name type="common">Arthrobacter siderocapsulatus</name>
    <dbReference type="NCBI Taxonomy" id="303"/>
    <lineage>
        <taxon>Bacteria</taxon>
        <taxon>Pseudomonadati</taxon>
        <taxon>Pseudomonadota</taxon>
        <taxon>Gammaproteobacteria</taxon>
        <taxon>Pseudomonadales</taxon>
        <taxon>Pseudomonadaceae</taxon>
        <taxon>Pseudomonas</taxon>
    </lineage>
</organism>
<feature type="region of interest" description="Disordered" evidence="1">
    <location>
        <begin position="55"/>
        <end position="77"/>
    </location>
</feature>
<dbReference type="AlphaFoldDB" id="A0A2C5WFZ3"/>
<evidence type="ECO:0000256" key="1">
    <source>
        <dbReference type="SAM" id="MobiDB-lite"/>
    </source>
</evidence>
<dbReference type="Proteomes" id="UP000222460">
    <property type="component" value="Unassembled WGS sequence"/>
</dbReference>
<evidence type="ECO:0000313" key="3">
    <source>
        <dbReference type="Proteomes" id="UP000222460"/>
    </source>
</evidence>
<reference evidence="3" key="1">
    <citation type="submission" date="2017-10" db="EMBL/GenBank/DDBJ databases">
        <title>FDA dAtabase for Regulatory Grade micrObial Sequences (FDA-ARGOS): Supporting development and validation of Infectious Disease Dx tests.</title>
        <authorList>
            <person name="Goldberg B."/>
            <person name="Campos J."/>
            <person name="Tallon L."/>
            <person name="Sadzewicz L."/>
            <person name="Ott S."/>
            <person name="Zhao X."/>
            <person name="Nagaraj S."/>
            <person name="Vavikolanu K."/>
            <person name="Aluvathingal J."/>
            <person name="Nadendla S."/>
            <person name="Geyer C."/>
            <person name="Sichtig H."/>
        </authorList>
    </citation>
    <scope>NUCLEOTIDE SEQUENCE [LARGE SCALE GENOMIC DNA]</scope>
    <source>
        <strain evidence="3">FDAARGOS_376</strain>
    </source>
</reference>
<gene>
    <name evidence="2" type="ORF">CRX57_25680</name>
</gene>
<name>A0A2C5WFZ3_PSEPU</name>
<accession>A0A2C5WFZ3</accession>
<sequence length="77" mass="8443">MGRSLLDWGDAKQVAVVVPKTVMRIMYSRVRDFGAKAVHQNTYRPNVGAGLLADAPGQPMQMATDTRLSRASPLPQF</sequence>
<comment type="caution">
    <text evidence="2">The sequence shown here is derived from an EMBL/GenBank/DDBJ whole genome shotgun (WGS) entry which is preliminary data.</text>
</comment>
<evidence type="ECO:0000313" key="2">
    <source>
        <dbReference type="EMBL" id="PHH43460.1"/>
    </source>
</evidence>
<protein>
    <submittedName>
        <fullName evidence="2">Uncharacterized protein</fullName>
    </submittedName>
</protein>
<proteinExistence type="predicted"/>